<dbReference type="EMBL" id="FCOR01000001">
    <property type="protein sequence ID" value="CVK15229.1"/>
    <property type="molecule type" value="Genomic_DNA"/>
</dbReference>
<dbReference type="OrthoDB" id="1172326at2"/>
<dbReference type="Proteomes" id="UP000182761">
    <property type="component" value="Unassembled WGS sequence"/>
</dbReference>
<evidence type="ECO:0000259" key="9">
    <source>
        <dbReference type="Pfam" id="PF06144"/>
    </source>
</evidence>
<dbReference type="GO" id="GO:0009360">
    <property type="term" value="C:DNA polymerase III complex"/>
    <property type="evidence" value="ECO:0007669"/>
    <property type="project" value="InterPro"/>
</dbReference>
<dbReference type="Gene3D" id="1.20.272.10">
    <property type="match status" value="1"/>
</dbReference>
<evidence type="ECO:0000259" key="10">
    <source>
        <dbReference type="Pfam" id="PF21694"/>
    </source>
</evidence>
<evidence type="ECO:0000256" key="8">
    <source>
        <dbReference type="ARBA" id="ARBA00049244"/>
    </source>
</evidence>
<feature type="domain" description="DNA polymerase III delta subunit-like C-terminal" evidence="10">
    <location>
        <begin position="212"/>
        <end position="318"/>
    </location>
</feature>
<dbReference type="SUPFAM" id="SSF52540">
    <property type="entry name" value="P-loop containing nucleoside triphosphate hydrolases"/>
    <property type="match status" value="1"/>
</dbReference>
<dbReference type="STRING" id="1586267.GCA_001418685_00040"/>
<dbReference type="PANTHER" id="PTHR34388">
    <property type="entry name" value="DNA POLYMERASE III SUBUNIT DELTA"/>
    <property type="match status" value="1"/>
</dbReference>
<dbReference type="InterPro" id="IPR005790">
    <property type="entry name" value="DNA_polIII_delta"/>
</dbReference>
<evidence type="ECO:0000313" key="11">
    <source>
        <dbReference type="EMBL" id="CVK15229.1"/>
    </source>
</evidence>
<gene>
    <name evidence="11" type="ORF">Ga0061079_10141</name>
</gene>
<dbReference type="GO" id="GO:0006261">
    <property type="term" value="P:DNA-templated DNA replication"/>
    <property type="evidence" value="ECO:0007669"/>
    <property type="project" value="TreeGrafter"/>
</dbReference>
<dbReference type="AlphaFoldDB" id="A0A0X8XXG8"/>
<accession>A0A0X8XXG8</accession>
<reference evidence="11 12" key="1">
    <citation type="submission" date="2016-01" db="EMBL/GenBank/DDBJ databases">
        <authorList>
            <person name="McClelland M."/>
            <person name="Jain A."/>
            <person name="Saraogi P."/>
            <person name="Mendelson R."/>
            <person name="Westerman R."/>
            <person name="SanMiguel P."/>
            <person name="Csonka L."/>
        </authorList>
    </citation>
    <scope>NUCLEOTIDE SEQUENCE [LARGE SCALE GENOMIC DNA]</scope>
    <source>
        <strain evidence="11 12">R-53146</strain>
    </source>
</reference>
<dbReference type="Pfam" id="PF21694">
    <property type="entry name" value="DNA_pol3_delta_C"/>
    <property type="match status" value="1"/>
</dbReference>
<evidence type="ECO:0000256" key="2">
    <source>
        <dbReference type="ARBA" id="ARBA00017703"/>
    </source>
</evidence>
<dbReference type="InterPro" id="IPR008921">
    <property type="entry name" value="DNA_pol3_clamp-load_cplx_C"/>
</dbReference>
<proteinExistence type="inferred from homology"/>
<comment type="similarity">
    <text evidence="7">Belongs to the DNA polymerase HolA subunit family.</text>
</comment>
<organism evidence="11 12">
    <name type="scientific">Apibacter mensalis</name>
    <dbReference type="NCBI Taxonomy" id="1586267"/>
    <lineage>
        <taxon>Bacteria</taxon>
        <taxon>Pseudomonadati</taxon>
        <taxon>Bacteroidota</taxon>
        <taxon>Flavobacteriia</taxon>
        <taxon>Flavobacteriales</taxon>
        <taxon>Weeksellaceae</taxon>
        <taxon>Apibacter</taxon>
    </lineage>
</organism>
<evidence type="ECO:0000256" key="5">
    <source>
        <dbReference type="ARBA" id="ARBA00022705"/>
    </source>
</evidence>
<dbReference type="NCBIfam" id="TIGR01128">
    <property type="entry name" value="holA"/>
    <property type="match status" value="1"/>
</dbReference>
<dbReference type="Gene3D" id="1.10.8.60">
    <property type="match status" value="1"/>
</dbReference>
<dbReference type="GO" id="GO:0003887">
    <property type="term" value="F:DNA-directed DNA polymerase activity"/>
    <property type="evidence" value="ECO:0007669"/>
    <property type="project" value="UniProtKB-KW"/>
</dbReference>
<dbReference type="EC" id="2.7.7.7" evidence="1"/>
<keyword evidence="5" id="KW-0235">DNA replication</keyword>
<evidence type="ECO:0000256" key="3">
    <source>
        <dbReference type="ARBA" id="ARBA00022679"/>
    </source>
</evidence>
<dbReference type="InterPro" id="IPR010372">
    <property type="entry name" value="DNA_pol3_delta_N"/>
</dbReference>
<evidence type="ECO:0000256" key="4">
    <source>
        <dbReference type="ARBA" id="ARBA00022695"/>
    </source>
</evidence>
<name>A0A0X8XXG8_9FLAO</name>
<evidence type="ECO:0000313" key="12">
    <source>
        <dbReference type="Proteomes" id="UP000182761"/>
    </source>
</evidence>
<evidence type="ECO:0000256" key="7">
    <source>
        <dbReference type="ARBA" id="ARBA00034754"/>
    </source>
</evidence>
<dbReference type="GO" id="GO:0003677">
    <property type="term" value="F:DNA binding"/>
    <property type="evidence" value="ECO:0007669"/>
    <property type="project" value="InterPro"/>
</dbReference>
<keyword evidence="4" id="KW-0548">Nucleotidyltransferase</keyword>
<dbReference type="InterPro" id="IPR048466">
    <property type="entry name" value="DNA_pol3_delta-like_C"/>
</dbReference>
<comment type="catalytic activity">
    <reaction evidence="8">
        <text>DNA(n) + a 2'-deoxyribonucleoside 5'-triphosphate = DNA(n+1) + diphosphate</text>
        <dbReference type="Rhea" id="RHEA:22508"/>
        <dbReference type="Rhea" id="RHEA-COMP:17339"/>
        <dbReference type="Rhea" id="RHEA-COMP:17340"/>
        <dbReference type="ChEBI" id="CHEBI:33019"/>
        <dbReference type="ChEBI" id="CHEBI:61560"/>
        <dbReference type="ChEBI" id="CHEBI:173112"/>
        <dbReference type="EC" id="2.7.7.7"/>
    </reaction>
</comment>
<dbReference type="RefSeq" id="WP_055424468.1">
    <property type="nucleotide sequence ID" value="NZ_FCOR01000001.1"/>
</dbReference>
<dbReference type="PANTHER" id="PTHR34388:SF1">
    <property type="entry name" value="DNA POLYMERASE III SUBUNIT DELTA"/>
    <property type="match status" value="1"/>
</dbReference>
<dbReference type="Pfam" id="PF06144">
    <property type="entry name" value="DNA_pol3_delta"/>
    <property type="match status" value="1"/>
</dbReference>
<protein>
    <recommendedName>
        <fullName evidence="2">DNA polymerase III subunit delta</fullName>
        <ecNumber evidence="1">2.7.7.7</ecNumber>
    </recommendedName>
</protein>
<dbReference type="Gene3D" id="3.40.50.300">
    <property type="entry name" value="P-loop containing nucleotide triphosphate hydrolases"/>
    <property type="match status" value="1"/>
</dbReference>
<keyword evidence="6" id="KW-0239">DNA-directed DNA polymerase</keyword>
<dbReference type="SUPFAM" id="SSF48019">
    <property type="entry name" value="post-AAA+ oligomerization domain-like"/>
    <property type="match status" value="1"/>
</dbReference>
<keyword evidence="3" id="KW-0808">Transferase</keyword>
<evidence type="ECO:0000256" key="1">
    <source>
        <dbReference type="ARBA" id="ARBA00012417"/>
    </source>
</evidence>
<dbReference type="InterPro" id="IPR027417">
    <property type="entry name" value="P-loop_NTPase"/>
</dbReference>
<keyword evidence="12" id="KW-1185">Reference proteome</keyword>
<sequence>MKEYNNLVKDIKNKKFLPVYFLQGDEPFYIDTLTNLLEENVLKDEEKAFNQNIIYGTESDLDQIISLAKQFPMGADKQLIIIKEAMGLPLDKSEAFENYIKNPQPSTVLVINFKYKSLDKRKSLTKLLTKQGYIFTSEKLYDNQIPAWIGSLCHASGLEIDEKSRILLAEFLGTELSRINSEVQKLKLVVGDSKKITPEVIERNIGISKEYNNFELRKAIIEKNIKQAYKIIDYFEKNPKANPIVLTFSTLINLFTNILIVHTLPIKTAPNIAKELRINPFFANEYLTAVKNYSLKKTTACIAYLRDADMKSKGVNVSSYATSKDILMEMLYKILH</sequence>
<evidence type="ECO:0000256" key="6">
    <source>
        <dbReference type="ARBA" id="ARBA00022932"/>
    </source>
</evidence>
<feature type="domain" description="DNA polymerase III delta N-terminal" evidence="9">
    <location>
        <begin position="20"/>
        <end position="135"/>
    </location>
</feature>